<dbReference type="Pfam" id="PF00149">
    <property type="entry name" value="Metallophos"/>
    <property type="match status" value="1"/>
</dbReference>
<feature type="domain" description="Calcineurin-like phosphoesterase" evidence="1">
    <location>
        <begin position="47"/>
        <end position="210"/>
    </location>
</feature>
<dbReference type="InterPro" id="IPR029052">
    <property type="entry name" value="Metallo-depent_PP-like"/>
</dbReference>
<organism evidence="2 3">
    <name type="scientific">Candidatus Merdivicinus excrementipullorum</name>
    <dbReference type="NCBI Taxonomy" id="2840867"/>
    <lineage>
        <taxon>Bacteria</taxon>
        <taxon>Bacillati</taxon>
        <taxon>Bacillota</taxon>
        <taxon>Clostridia</taxon>
        <taxon>Eubacteriales</taxon>
        <taxon>Oscillospiraceae</taxon>
        <taxon>Oscillospiraceae incertae sedis</taxon>
        <taxon>Candidatus Merdivicinus</taxon>
    </lineage>
</organism>
<dbReference type="Gene3D" id="3.60.21.10">
    <property type="match status" value="1"/>
</dbReference>
<protein>
    <submittedName>
        <fullName evidence="2">Metallophosphoesterase</fullName>
    </submittedName>
</protein>
<dbReference type="InterPro" id="IPR004843">
    <property type="entry name" value="Calcineurin-like_PHP"/>
</dbReference>
<dbReference type="Proteomes" id="UP000824002">
    <property type="component" value="Unassembled WGS sequence"/>
</dbReference>
<dbReference type="EMBL" id="DVJP01000025">
    <property type="protein sequence ID" value="HIS75796.1"/>
    <property type="molecule type" value="Genomic_DNA"/>
</dbReference>
<dbReference type="PANTHER" id="PTHR31302:SF25">
    <property type="entry name" value="PHOSPHOESTERASE"/>
    <property type="match status" value="1"/>
</dbReference>
<proteinExistence type="predicted"/>
<evidence type="ECO:0000259" key="1">
    <source>
        <dbReference type="Pfam" id="PF00149"/>
    </source>
</evidence>
<name>A0A9D1FL12_9FIRM</name>
<evidence type="ECO:0000313" key="3">
    <source>
        <dbReference type="Proteomes" id="UP000824002"/>
    </source>
</evidence>
<dbReference type="PANTHER" id="PTHR31302">
    <property type="entry name" value="TRANSMEMBRANE PROTEIN WITH METALLOPHOSPHOESTERASE DOMAIN-RELATED"/>
    <property type="match status" value="1"/>
</dbReference>
<dbReference type="AlphaFoldDB" id="A0A9D1FL12"/>
<sequence length="270" mass="28987">MKKILRFLWIPIAAAILVGGYAWLIEPNLLRVSRQEAAADGKTGPLTVVFFTDTHFGSLYSPDHLSRIVEKINAEKPDLALFGGDFFDAYAKDAALFDLEQIGETLSEIDAGLGKYAVWGNHDRGGGASRVYEQVMEAGGFSVLDNRWVSLPESGLVLAGVDDGLLGTPSLDLSDAPADAFVILLSHEPDPVRELPAGGVDLILSGHSHGGQVSLPFLTQAVLPPGGREFRKGWYRLGESDLFVSCGIGTTKLPVRLGNIPEICVFTLTP</sequence>
<accession>A0A9D1FL12</accession>
<reference evidence="2" key="2">
    <citation type="journal article" date="2021" name="PeerJ">
        <title>Extensive microbial diversity within the chicken gut microbiome revealed by metagenomics and culture.</title>
        <authorList>
            <person name="Gilroy R."/>
            <person name="Ravi A."/>
            <person name="Getino M."/>
            <person name="Pursley I."/>
            <person name="Horton D.L."/>
            <person name="Alikhan N.F."/>
            <person name="Baker D."/>
            <person name="Gharbi K."/>
            <person name="Hall N."/>
            <person name="Watson M."/>
            <person name="Adriaenssens E.M."/>
            <person name="Foster-Nyarko E."/>
            <person name="Jarju S."/>
            <person name="Secka A."/>
            <person name="Antonio M."/>
            <person name="Oren A."/>
            <person name="Chaudhuri R.R."/>
            <person name="La Ragione R."/>
            <person name="Hildebrand F."/>
            <person name="Pallen M.J."/>
        </authorList>
    </citation>
    <scope>NUCLEOTIDE SEQUENCE</scope>
    <source>
        <strain evidence="2">CHK199-13235</strain>
    </source>
</reference>
<dbReference type="InterPro" id="IPR051158">
    <property type="entry name" value="Metallophosphoesterase_sf"/>
</dbReference>
<dbReference type="CDD" id="cd07385">
    <property type="entry name" value="MPP_YkuE_C"/>
    <property type="match status" value="1"/>
</dbReference>
<gene>
    <name evidence="2" type="ORF">IAB51_03200</name>
</gene>
<comment type="caution">
    <text evidence="2">The sequence shown here is derived from an EMBL/GenBank/DDBJ whole genome shotgun (WGS) entry which is preliminary data.</text>
</comment>
<evidence type="ECO:0000313" key="2">
    <source>
        <dbReference type="EMBL" id="HIS75796.1"/>
    </source>
</evidence>
<reference evidence="2" key="1">
    <citation type="submission" date="2020-10" db="EMBL/GenBank/DDBJ databases">
        <authorList>
            <person name="Gilroy R."/>
        </authorList>
    </citation>
    <scope>NUCLEOTIDE SEQUENCE</scope>
    <source>
        <strain evidence="2">CHK199-13235</strain>
    </source>
</reference>
<dbReference type="GO" id="GO:0008758">
    <property type="term" value="F:UDP-2,3-diacylglucosamine hydrolase activity"/>
    <property type="evidence" value="ECO:0007669"/>
    <property type="project" value="TreeGrafter"/>
</dbReference>
<dbReference type="SUPFAM" id="SSF56300">
    <property type="entry name" value="Metallo-dependent phosphatases"/>
    <property type="match status" value="1"/>
</dbReference>
<dbReference type="GO" id="GO:0009245">
    <property type="term" value="P:lipid A biosynthetic process"/>
    <property type="evidence" value="ECO:0007669"/>
    <property type="project" value="TreeGrafter"/>
</dbReference>
<dbReference type="GO" id="GO:0016020">
    <property type="term" value="C:membrane"/>
    <property type="evidence" value="ECO:0007669"/>
    <property type="project" value="GOC"/>
</dbReference>